<dbReference type="InterPro" id="IPR000073">
    <property type="entry name" value="AB_hydrolase_1"/>
</dbReference>
<keyword evidence="3" id="KW-1185">Reference proteome</keyword>
<reference evidence="3" key="1">
    <citation type="journal article" date="2019" name="Int. J. Syst. Evol. Microbiol.">
        <title>The Global Catalogue of Microorganisms (GCM) 10K type strain sequencing project: providing services to taxonomists for standard genome sequencing and annotation.</title>
        <authorList>
            <consortium name="The Broad Institute Genomics Platform"/>
            <consortium name="The Broad Institute Genome Sequencing Center for Infectious Disease"/>
            <person name="Wu L."/>
            <person name="Ma J."/>
        </authorList>
    </citation>
    <scope>NUCLEOTIDE SEQUENCE [LARGE SCALE GENOMIC DNA]</scope>
    <source>
        <strain evidence="3">KCTC 42805</strain>
    </source>
</reference>
<evidence type="ECO:0000259" key="1">
    <source>
        <dbReference type="Pfam" id="PF12697"/>
    </source>
</evidence>
<evidence type="ECO:0000313" key="2">
    <source>
        <dbReference type="EMBL" id="MFD2573717.1"/>
    </source>
</evidence>
<protein>
    <submittedName>
        <fullName evidence="2">Alpha/beta hydrolase</fullName>
    </submittedName>
</protein>
<keyword evidence="2" id="KW-0378">Hydrolase</keyword>
<dbReference type="Proteomes" id="UP001597469">
    <property type="component" value="Unassembled WGS sequence"/>
</dbReference>
<proteinExistence type="predicted"/>
<dbReference type="InterPro" id="IPR029058">
    <property type="entry name" value="AB_hydrolase_fold"/>
</dbReference>
<dbReference type="EMBL" id="JBHULN010000020">
    <property type="protein sequence ID" value="MFD2573717.1"/>
    <property type="molecule type" value="Genomic_DNA"/>
</dbReference>
<dbReference type="Gene3D" id="3.40.50.1820">
    <property type="entry name" value="alpha/beta hydrolase"/>
    <property type="match status" value="1"/>
</dbReference>
<sequence length="229" mass="26228">MPDRIFLIHGYVEDPTIFDKLVPLLPPADYVPVNLADEFLRWQPINSVDARQVAQYLTNQYKITAEDTVIGHSMGGWIGIHIKQLTGAAVVQISTWTDQEKIKFPTHNLSVLRFFLKTGLTQSRFLTSFFLKQYPFDESTELYAHLLDNANKMSRLYIWQQLQTLFAKVSPLTVQPDLRIHARADNIVAPPDETFVEVPGDHFSLVFHAELVAEPIRTIIGNRPITDIW</sequence>
<organism evidence="2 3">
    <name type="scientific">Spirosoma soli</name>
    <dbReference type="NCBI Taxonomy" id="1770529"/>
    <lineage>
        <taxon>Bacteria</taxon>
        <taxon>Pseudomonadati</taxon>
        <taxon>Bacteroidota</taxon>
        <taxon>Cytophagia</taxon>
        <taxon>Cytophagales</taxon>
        <taxon>Cytophagaceae</taxon>
        <taxon>Spirosoma</taxon>
    </lineage>
</organism>
<accession>A0ABW5M9M9</accession>
<feature type="domain" description="AB hydrolase-1" evidence="1">
    <location>
        <begin position="5"/>
        <end position="213"/>
    </location>
</feature>
<comment type="caution">
    <text evidence="2">The sequence shown here is derived from an EMBL/GenBank/DDBJ whole genome shotgun (WGS) entry which is preliminary data.</text>
</comment>
<name>A0ABW5M9M9_9BACT</name>
<dbReference type="SUPFAM" id="SSF53474">
    <property type="entry name" value="alpha/beta-Hydrolases"/>
    <property type="match status" value="1"/>
</dbReference>
<dbReference type="RefSeq" id="WP_381526647.1">
    <property type="nucleotide sequence ID" value="NZ_JBHULN010000020.1"/>
</dbReference>
<dbReference type="Pfam" id="PF12697">
    <property type="entry name" value="Abhydrolase_6"/>
    <property type="match status" value="1"/>
</dbReference>
<gene>
    <name evidence="2" type="ORF">ACFSUS_23965</name>
</gene>
<evidence type="ECO:0000313" key="3">
    <source>
        <dbReference type="Proteomes" id="UP001597469"/>
    </source>
</evidence>
<dbReference type="GO" id="GO:0016787">
    <property type="term" value="F:hydrolase activity"/>
    <property type="evidence" value="ECO:0007669"/>
    <property type="project" value="UniProtKB-KW"/>
</dbReference>